<sequence length="277" mass="32199">MKTDRFHLEVIKIEDILVHEELDPSNSKELINFLKKSKNLSNPIIVASLGNKKYVQLDGMNRIYSFRTLGIKTITAQIVDYNNQEEIELSSWLHIFKGELEKFLTFIKKDPSLVVAQGKMDQVGHRYIKEKDFGRLCSIITNKKEVFFISTAGNFLEKIKRLNYLVSFYKNDLSRGALPYTLNGDTIKKFFKQYPEDNLIVIFPTFTPQQVIESVKSEILLPTGITRHLVKSRVLNINLPLSLYNDNKSLKEQNEEQDKILSKKRSRLYEEATVNFE</sequence>
<dbReference type="Pfam" id="PF02195">
    <property type="entry name" value="ParB_N"/>
    <property type="match status" value="1"/>
</dbReference>
<dbReference type="SUPFAM" id="SSF110849">
    <property type="entry name" value="ParB/Sulfiredoxin"/>
    <property type="match status" value="1"/>
</dbReference>
<accession>A0A2M6YV66</accession>
<feature type="domain" description="ParB-like N-terminal" evidence="5">
    <location>
        <begin position="8"/>
        <end position="89"/>
    </location>
</feature>
<keyword evidence="3" id="KW-0418">Kinase</keyword>
<keyword evidence="4" id="KW-0067">ATP-binding</keyword>
<keyword evidence="2" id="KW-0547">Nucleotide-binding</keyword>
<dbReference type="InterPro" id="IPR023098">
    <property type="entry name" value="SerK/SbnI_C"/>
</dbReference>
<name>A0A2M6YV66_9BACT</name>
<gene>
    <name evidence="6" type="ORF">COT02_01265</name>
</gene>
<dbReference type="GO" id="GO:0005524">
    <property type="term" value="F:ATP binding"/>
    <property type="evidence" value="ECO:0007669"/>
    <property type="project" value="UniProtKB-KW"/>
</dbReference>
<proteinExistence type="predicted"/>
<protein>
    <recommendedName>
        <fullName evidence="5">ParB-like N-terminal domain-containing protein</fullName>
    </recommendedName>
</protein>
<evidence type="ECO:0000256" key="1">
    <source>
        <dbReference type="ARBA" id="ARBA00022679"/>
    </source>
</evidence>
<evidence type="ECO:0000256" key="4">
    <source>
        <dbReference type="ARBA" id="ARBA00022840"/>
    </source>
</evidence>
<comment type="caution">
    <text evidence="6">The sequence shown here is derived from an EMBL/GenBank/DDBJ whole genome shotgun (WGS) entry which is preliminary data.</text>
</comment>
<keyword evidence="1" id="KW-0808">Transferase</keyword>
<evidence type="ECO:0000313" key="7">
    <source>
        <dbReference type="Proteomes" id="UP000230184"/>
    </source>
</evidence>
<dbReference type="EMBL" id="PEWY01000036">
    <property type="protein sequence ID" value="PIU37366.1"/>
    <property type="molecule type" value="Genomic_DNA"/>
</dbReference>
<dbReference type="Proteomes" id="UP000230184">
    <property type="component" value="Unassembled WGS sequence"/>
</dbReference>
<evidence type="ECO:0000259" key="5">
    <source>
        <dbReference type="Pfam" id="PF02195"/>
    </source>
</evidence>
<dbReference type="InterPro" id="IPR036086">
    <property type="entry name" value="ParB/Sulfiredoxin_sf"/>
</dbReference>
<evidence type="ECO:0000256" key="3">
    <source>
        <dbReference type="ARBA" id="ARBA00022777"/>
    </source>
</evidence>
<evidence type="ECO:0000313" key="6">
    <source>
        <dbReference type="EMBL" id="PIU37366.1"/>
    </source>
</evidence>
<evidence type="ECO:0000256" key="2">
    <source>
        <dbReference type="ARBA" id="ARBA00022741"/>
    </source>
</evidence>
<dbReference type="InterPro" id="IPR003115">
    <property type="entry name" value="ParB_N"/>
</dbReference>
<dbReference type="AlphaFoldDB" id="A0A2M6YV66"/>
<dbReference type="Gene3D" id="3.90.1530.10">
    <property type="entry name" value="Conserved hypothetical protein from pyrococcus furiosus pfu- 392566-001, ParB domain"/>
    <property type="match status" value="1"/>
</dbReference>
<reference evidence="7" key="1">
    <citation type="submission" date="2017-09" db="EMBL/GenBank/DDBJ databases">
        <title>Depth-based differentiation of microbial function through sediment-hosted aquifers and enrichment of novel symbionts in the deep terrestrial subsurface.</title>
        <authorList>
            <person name="Probst A.J."/>
            <person name="Ladd B."/>
            <person name="Jarett J.K."/>
            <person name="Geller-Mcgrath D.E."/>
            <person name="Sieber C.M.K."/>
            <person name="Emerson J.B."/>
            <person name="Anantharaman K."/>
            <person name="Thomas B.C."/>
            <person name="Malmstrom R."/>
            <person name="Stieglmeier M."/>
            <person name="Klingl A."/>
            <person name="Woyke T."/>
            <person name="Ryan C.M."/>
            <person name="Banfield J.F."/>
        </authorList>
    </citation>
    <scope>NUCLEOTIDE SEQUENCE [LARGE SCALE GENOMIC DNA]</scope>
</reference>
<organism evidence="6 7">
    <name type="scientific">Candidatus Roizmanbacteria bacterium CG07_land_8_20_14_0_80_34_15</name>
    <dbReference type="NCBI Taxonomy" id="1974849"/>
    <lineage>
        <taxon>Bacteria</taxon>
        <taxon>Candidatus Roizmaniibacteriota</taxon>
    </lineage>
</organism>
<dbReference type="Gene3D" id="3.30.1760.10">
    <property type="entry name" value="Conserved hypothetical protein from pyrococcus furiosus pfu- 392566-001, domain 2"/>
    <property type="match status" value="1"/>
</dbReference>